<dbReference type="Pfam" id="PF12872">
    <property type="entry name" value="OST-HTH"/>
    <property type="match status" value="2"/>
</dbReference>
<dbReference type="CDD" id="cd11297">
    <property type="entry name" value="PIN_LabA-like_N_1"/>
    <property type="match status" value="1"/>
</dbReference>
<dbReference type="AlphaFoldDB" id="A0A9D2L8H8"/>
<protein>
    <submittedName>
        <fullName evidence="2">NYN domain-containing protein</fullName>
    </submittedName>
</protein>
<reference evidence="2" key="2">
    <citation type="submission" date="2021-04" db="EMBL/GenBank/DDBJ databases">
        <authorList>
            <person name="Gilroy R."/>
        </authorList>
    </citation>
    <scope>NUCLEOTIDE SEQUENCE</scope>
    <source>
        <strain evidence="2">CHK188-4685</strain>
    </source>
</reference>
<proteinExistence type="predicted"/>
<comment type="caution">
    <text evidence="2">The sequence shown here is derived from an EMBL/GenBank/DDBJ whole genome shotgun (WGS) entry which is preliminary data.</text>
</comment>
<sequence>MEQNERRFAVLIDADNVSPKYIKYILDEVSDVGLATYKRIYGDWTDNEKRGWKNVLLDWSVNPIQQYSYTTGKNATDSAMIIDAMDILYSGNVDGFCLVSSDSDFTKLAQRLREAGMFVMGIGEQKTPKPFRAACDTFKLLEIISSEDAPEVVETVKGRGTIVSMKEDVANIDAIQKTITSTEEIQRAISKLLIENNGLNQPLGLAAVGNFLTKRFSDFDVRNYGYSKLSTFLESLTGSDFQVVKLHGGYFVQEKNASISKSEIEQEIIRIIQGYQGHVDNLSIIHDELKKTYPSFDVKQYGFSRISSFLRSFGKFKIKDNMVQLKTS</sequence>
<dbReference type="Gene3D" id="3.30.420.610">
    <property type="entry name" value="LOTUS domain-like"/>
    <property type="match status" value="2"/>
</dbReference>
<evidence type="ECO:0000259" key="1">
    <source>
        <dbReference type="PROSITE" id="PS51644"/>
    </source>
</evidence>
<gene>
    <name evidence="2" type="ORF">H9716_08815</name>
</gene>
<dbReference type="Gene3D" id="3.40.50.1010">
    <property type="entry name" value="5'-nuclease"/>
    <property type="match status" value="1"/>
</dbReference>
<organism evidence="2 3">
    <name type="scientific">Candidatus Enterocloster faecavium</name>
    <dbReference type="NCBI Taxonomy" id="2838560"/>
    <lineage>
        <taxon>Bacteria</taxon>
        <taxon>Bacillati</taxon>
        <taxon>Bacillota</taxon>
        <taxon>Clostridia</taxon>
        <taxon>Lachnospirales</taxon>
        <taxon>Lachnospiraceae</taxon>
        <taxon>Enterocloster</taxon>
    </lineage>
</organism>
<dbReference type="PROSITE" id="PS51644">
    <property type="entry name" value="HTH_OST"/>
    <property type="match status" value="2"/>
</dbReference>
<dbReference type="InterPro" id="IPR041966">
    <property type="entry name" value="LOTUS-like"/>
</dbReference>
<dbReference type="InterPro" id="IPR021139">
    <property type="entry name" value="NYN"/>
</dbReference>
<accession>A0A9D2L8H8</accession>
<dbReference type="GO" id="GO:0004540">
    <property type="term" value="F:RNA nuclease activity"/>
    <property type="evidence" value="ECO:0007669"/>
    <property type="project" value="InterPro"/>
</dbReference>
<evidence type="ECO:0000313" key="2">
    <source>
        <dbReference type="EMBL" id="HJB07949.1"/>
    </source>
</evidence>
<dbReference type="CDD" id="cd10146">
    <property type="entry name" value="LabA_like_C"/>
    <property type="match status" value="2"/>
</dbReference>
<dbReference type="InterPro" id="IPR025605">
    <property type="entry name" value="OST-HTH/LOTUS_dom"/>
</dbReference>
<name>A0A9D2L8H8_9FIRM</name>
<dbReference type="EMBL" id="DWYS01000104">
    <property type="protein sequence ID" value="HJB07949.1"/>
    <property type="molecule type" value="Genomic_DNA"/>
</dbReference>
<feature type="domain" description="HTH OST-type" evidence="1">
    <location>
        <begin position="181"/>
        <end position="256"/>
    </location>
</feature>
<reference evidence="2" key="1">
    <citation type="journal article" date="2021" name="PeerJ">
        <title>Extensive microbial diversity within the chicken gut microbiome revealed by metagenomics and culture.</title>
        <authorList>
            <person name="Gilroy R."/>
            <person name="Ravi A."/>
            <person name="Getino M."/>
            <person name="Pursley I."/>
            <person name="Horton D.L."/>
            <person name="Alikhan N.F."/>
            <person name="Baker D."/>
            <person name="Gharbi K."/>
            <person name="Hall N."/>
            <person name="Watson M."/>
            <person name="Adriaenssens E.M."/>
            <person name="Foster-Nyarko E."/>
            <person name="Jarju S."/>
            <person name="Secka A."/>
            <person name="Antonio M."/>
            <person name="Oren A."/>
            <person name="Chaudhuri R.R."/>
            <person name="La Ragione R."/>
            <person name="Hildebrand F."/>
            <person name="Pallen M.J."/>
        </authorList>
    </citation>
    <scope>NUCLEOTIDE SEQUENCE</scope>
    <source>
        <strain evidence="2">CHK188-4685</strain>
    </source>
</reference>
<dbReference type="Proteomes" id="UP000886804">
    <property type="component" value="Unassembled WGS sequence"/>
</dbReference>
<dbReference type="PANTHER" id="PTHR35811">
    <property type="entry name" value="SLR1870 PROTEIN"/>
    <property type="match status" value="1"/>
</dbReference>
<dbReference type="Pfam" id="PF01936">
    <property type="entry name" value="NYN"/>
    <property type="match status" value="1"/>
</dbReference>
<dbReference type="PANTHER" id="PTHR35811:SF1">
    <property type="entry name" value="HTH OST-TYPE DOMAIN-CONTAINING PROTEIN"/>
    <property type="match status" value="1"/>
</dbReference>
<feature type="domain" description="HTH OST-type" evidence="1">
    <location>
        <begin position="260"/>
        <end position="328"/>
    </location>
</feature>
<evidence type="ECO:0000313" key="3">
    <source>
        <dbReference type="Proteomes" id="UP000886804"/>
    </source>
</evidence>